<reference evidence="1" key="1">
    <citation type="submission" date="2019-12" db="EMBL/GenBank/DDBJ databases">
        <title>Genome sequencing and annotation of Brassica cretica.</title>
        <authorList>
            <person name="Studholme D.J."/>
            <person name="Sarris P.F."/>
        </authorList>
    </citation>
    <scope>NUCLEOTIDE SEQUENCE</scope>
    <source>
        <strain evidence="1">PFS-001/15</strain>
        <tissue evidence="1">Leaf</tissue>
    </source>
</reference>
<organism evidence="1 2">
    <name type="scientific">Brassica cretica</name>
    <name type="common">Mustard</name>
    <dbReference type="NCBI Taxonomy" id="69181"/>
    <lineage>
        <taxon>Eukaryota</taxon>
        <taxon>Viridiplantae</taxon>
        <taxon>Streptophyta</taxon>
        <taxon>Embryophyta</taxon>
        <taxon>Tracheophyta</taxon>
        <taxon>Spermatophyta</taxon>
        <taxon>Magnoliopsida</taxon>
        <taxon>eudicotyledons</taxon>
        <taxon>Gunneridae</taxon>
        <taxon>Pentapetalae</taxon>
        <taxon>rosids</taxon>
        <taxon>malvids</taxon>
        <taxon>Brassicales</taxon>
        <taxon>Brassicaceae</taxon>
        <taxon>Brassiceae</taxon>
        <taxon>Brassica</taxon>
    </lineage>
</organism>
<comment type="caution">
    <text evidence="1">The sequence shown here is derived from an EMBL/GenBank/DDBJ whole genome shotgun (WGS) entry which is preliminary data.</text>
</comment>
<evidence type="ECO:0000313" key="1">
    <source>
        <dbReference type="EMBL" id="KAF2551850.1"/>
    </source>
</evidence>
<dbReference type="Proteomes" id="UP000712281">
    <property type="component" value="Unassembled WGS sequence"/>
</dbReference>
<evidence type="ECO:0000313" key="2">
    <source>
        <dbReference type="Proteomes" id="UP000712281"/>
    </source>
</evidence>
<accession>A0A8S9H3T5</accession>
<name>A0A8S9H3T5_BRACR</name>
<protein>
    <submittedName>
        <fullName evidence="1">Uncharacterized protein</fullName>
    </submittedName>
</protein>
<gene>
    <name evidence="1" type="ORF">F2Q68_00035415</name>
</gene>
<dbReference type="AlphaFoldDB" id="A0A8S9H3T5"/>
<proteinExistence type="predicted"/>
<dbReference type="EMBL" id="QGKW02001988">
    <property type="protein sequence ID" value="KAF2551850.1"/>
    <property type="molecule type" value="Genomic_DNA"/>
</dbReference>
<sequence>MKTSRWRLNDENLGHMNVDGVLLVSGRLEGLILASGRAGKPPVSKIHNFFLRETFLVIPSLSDEWLSWTSVKIGFMRKFPLVVEMHSLE</sequence>